<accession>A0A2X0QWV0</accession>
<proteinExistence type="predicted"/>
<protein>
    <submittedName>
        <fullName evidence="2">Uncharacterized protein</fullName>
    </submittedName>
</protein>
<name>A0A2X0QWV0_9PROT</name>
<feature type="compositionally biased region" description="Basic and acidic residues" evidence="1">
    <location>
        <begin position="56"/>
        <end position="66"/>
    </location>
</feature>
<dbReference type="AlphaFoldDB" id="A0A2X0QWV0"/>
<dbReference type="EMBL" id="LS423452">
    <property type="protein sequence ID" value="SPS06037.1"/>
    <property type="molecule type" value="Genomic_DNA"/>
</dbReference>
<gene>
    <name evidence="2" type="ORF">NITFAB_1627</name>
</gene>
<reference evidence="2" key="1">
    <citation type="submission" date="2018-05" db="EMBL/GenBank/DDBJ databases">
        <authorList>
            <person name="Lanie J.A."/>
            <person name="Ng W.-L."/>
            <person name="Kazmierczak K.M."/>
            <person name="Andrzejewski T.M."/>
            <person name="Davidsen T.M."/>
            <person name="Wayne K.J."/>
            <person name="Tettelin H."/>
            <person name="Glass J.I."/>
            <person name="Rusch D."/>
            <person name="Podicherti R."/>
            <person name="Tsui H.-C.T."/>
            <person name="Winkler M.E."/>
        </authorList>
    </citation>
    <scope>NUCLEOTIDE SEQUENCE</scope>
    <source>
        <strain evidence="2">KNB</strain>
    </source>
</reference>
<evidence type="ECO:0000313" key="2">
    <source>
        <dbReference type="EMBL" id="SPS06037.1"/>
    </source>
</evidence>
<feature type="region of interest" description="Disordered" evidence="1">
    <location>
        <begin position="47"/>
        <end position="66"/>
    </location>
</feature>
<organism evidence="2">
    <name type="scientific">Candidatus Nitrotoga fabula</name>
    <dbReference type="NCBI Taxonomy" id="2182327"/>
    <lineage>
        <taxon>Bacteria</taxon>
        <taxon>Pseudomonadati</taxon>
        <taxon>Pseudomonadota</taxon>
        <taxon>Betaproteobacteria</taxon>
        <taxon>Nitrosomonadales</taxon>
        <taxon>Gallionellaceae</taxon>
        <taxon>Candidatus Nitrotoga</taxon>
    </lineage>
</organism>
<sequence>MHRPTQLPYWGRLTRLGCVSKAGRPVAVPGYWRQHVHKESAATRETLLRGQALDQPDAREGQAGRDGVAERLVVLTKSGNADGGKEPWFKANAGSNEGIEIGATLRNSVIFRSCEMHNMWKRRENSNLFSRNSAGR</sequence>
<evidence type="ECO:0000256" key="1">
    <source>
        <dbReference type="SAM" id="MobiDB-lite"/>
    </source>
</evidence>